<evidence type="ECO:0000259" key="3">
    <source>
        <dbReference type="Pfam" id="PF12458"/>
    </source>
</evidence>
<proteinExistence type="predicted"/>
<dbReference type="KEGG" id="pau:PA14_16190"/>
<dbReference type="RefSeq" id="WP_003137944.1">
    <property type="nucleotide sequence ID" value="NC_008463.1"/>
</dbReference>
<protein>
    <recommendedName>
        <fullName evidence="7">AAA family ATPase</fullName>
    </recommendedName>
</protein>
<dbReference type="HOGENOM" id="CLU_003361_0_0_6"/>
<reference evidence="5 6" key="1">
    <citation type="journal article" date="2006" name="Genome Biol.">
        <title>Genomic analysis reveals that Pseudomonas aeruginosa virulence is combinatorial.</title>
        <authorList>
            <person name="Lee D.G."/>
            <person name="Urbach J.M."/>
            <person name="Wu G."/>
            <person name="Liberati N.T."/>
            <person name="Feinbaum R.L."/>
            <person name="Miyata S."/>
            <person name="Diggins L.T."/>
            <person name="He J."/>
            <person name="Saucier M."/>
            <person name="Deziel E."/>
            <person name="Friedman L."/>
            <person name="Li L."/>
            <person name="Grills G."/>
            <person name="Montgomery K."/>
            <person name="Kucherlapati R."/>
            <person name="Rahme L.G."/>
            <person name="Ausubel F.M."/>
        </authorList>
    </citation>
    <scope>NUCLEOTIDE SEQUENCE [LARGE SCALE GENOMIC DNA]</scope>
    <source>
        <strain evidence="5 6">UCBPP-PA14</strain>
    </source>
</reference>
<feature type="domain" description="DUF3686" evidence="3">
    <location>
        <begin position="38"/>
        <end position="485"/>
    </location>
</feature>
<dbReference type="Gene3D" id="3.40.50.300">
    <property type="entry name" value="P-loop containing nucleotide triphosphate hydrolases"/>
    <property type="match status" value="1"/>
</dbReference>
<dbReference type="GO" id="GO:0016887">
    <property type="term" value="F:ATP hydrolysis activity"/>
    <property type="evidence" value="ECO:0007669"/>
    <property type="project" value="InterPro"/>
</dbReference>
<dbReference type="EMBL" id="CP000438">
    <property type="protein sequence ID" value="ABJ12961.1"/>
    <property type="molecule type" value="Genomic_DNA"/>
</dbReference>
<feature type="domain" description="ATPase dynein-related AAA" evidence="2">
    <location>
        <begin position="1292"/>
        <end position="1415"/>
    </location>
</feature>
<evidence type="ECO:0000259" key="4">
    <source>
        <dbReference type="Pfam" id="PF25472"/>
    </source>
</evidence>
<dbReference type="Gene3D" id="1.20.58.60">
    <property type="match status" value="1"/>
</dbReference>
<dbReference type="Pfam" id="PF07728">
    <property type="entry name" value="AAA_5"/>
    <property type="match status" value="1"/>
</dbReference>
<evidence type="ECO:0008006" key="7">
    <source>
        <dbReference type="Google" id="ProtNLM"/>
    </source>
</evidence>
<sequence>MSDTQAATPAQDVLDKAVAEGGAYEVLHKRLLEQGQRLRQTAERLNASRLEEFGDSQMDVIGRVRIRTENNCIARDIVQVGDCLLFGYNVFIGLRKETGVADVFSLYRLVEGSEGYEAEPVPLGDSFLAAPGFVNDFNELYTYYKNTRLLQLAIRDGKLLASFQIGERITDIRVFRWSISSDGSEVRYIDNRGERDIALPAPFDFEWQRATREMVVEGRFPHLNILDTLFVETIGGDLTIKVENNTEVGLGIYREEVMDKTQSLDDAQVEFARLGSLLLLKVLPYREEQWRYLVFNSLTGKVERIDAIGLACIQLPEDHGIIFPGGYYLQNGEYRTFEQSMEGMRFKRSVRSPNGEDVQYVFYHPEQGRNVLLTYNLINRQLQNPLFGHGYARLEDGRMVIFAAEGEEPTRIHPMQVWQTPFCTEEYAARQPARSGFLGRIGNAELVRGVSDLYDLCREIETPAVSIQRYSLLCQNTQRLFDVYHWLGSDQLDGLAPLLREVAATAELVLDEYEKVESIRRQSAQAMVDAEERHKALLSGLLPDGWDRVQQFVDGLNGITAQRGLLLTIREYRYIDVARLDAMEAELLAAHERVAAATATFLASEQALQPLLERLQSLDGEAQKAETVAQLGEPLAALEAMAGDLDMLSSLMASLRIDDATQRTRIIESISEIYARLNQAKARAEQRRKGLGSSETVAQFGAQFKLFGQGITNALAQAQDPERCDEQLSRLLVQLEELESQFGDHEQFLGDILAKREELLETFEAHKQTLLDERQRKAQGLLDAARRILDSLQRRTARFTQAEELNAFFAADPLILKLRELAERLRELKDSVKADDVEARLKAARDQAVRALRDKSELFEEGGDVIRLGPRHRFSVNTQELDLTLMPRGDALYLHLTGTDFLEPLQDPRLDELRGFWQVNLESESETLYRAEYLAGEVLAAADAGRDGFSLERLQALLAQPDELARAIRDFAAPRYKEGYEKGIHDHDAAAILVRLLPLRESAGLLRYAPSARAFASLFWSRRREEREVAGWPERARSSRSIQQMFGRDDGLLALRGEVASAMRALLAEQPIALDPQHIDEAAEYLVWELSAERPEFTFSKYARQLQEGLKLRLQGARLWDDYRQTLGRLGERPAAQWELAGNWLRGLCGDAEFQPLAAYLDEAVALSLLDEEMPQRITEVDLRFQVDGLMGEHPRIVERGLALAVDDFFGRLRRHRQQFLPGLRRYQALRQEIVEREREALRLAEFKPRPLSSFVRNKLINDVYLGVIGDNLAKQMGTVGENKRTDLMGLLMLISPPGYGKTTLMEYVAHRLGLIFMKINGPALGHEVRSLDPGQAPDATSRQELEKLNLALEMGNNVMLYVDDIQHTHPEFLQKFISLCDGTRRVEGVWKGRTKTYDMRGRKFCVVMAGNPYTESGEVFRIPDMLANRADIYNLGDTLSGMQEAFSLSYIENALTSNPVLAPLATRDMADVYRFVAKAEGKPFSSNELAHGYSGAEINEISSTLQRLMQVRDVVLKVNQQYIASAAQADQYRSEPPFKLQGSYRNMNKMAEKISAVMNDAELLQLIADHYQGESQLLTTGAEENLLKLAELRGNQSPEQAERWAQIKRDFLRNKSMGGSDADVGGRLVAQLNDLVESVRGLAREPQPVQPAPWDELLAGLRQLGQGAPALNVEVTAPAQPGVQQVLESLAACLQDSFLPLIKVMDRKIDVDLRTHNRINEISSRLDELGRLLGGEQRPLENDQP</sequence>
<feature type="domain" description="DUF7902" evidence="4">
    <location>
        <begin position="606"/>
        <end position="689"/>
    </location>
</feature>
<organism evidence="5 6">
    <name type="scientific">Pseudomonas aeruginosa (strain UCBPP-PA14)</name>
    <dbReference type="NCBI Taxonomy" id="208963"/>
    <lineage>
        <taxon>Bacteria</taxon>
        <taxon>Pseudomonadati</taxon>
        <taxon>Pseudomonadota</taxon>
        <taxon>Gammaproteobacteria</taxon>
        <taxon>Pseudomonadales</taxon>
        <taxon>Pseudomonadaceae</taxon>
        <taxon>Pseudomonas</taxon>
    </lineage>
</organism>
<dbReference type="InterPro" id="IPR057224">
    <property type="entry name" value="DUF7902"/>
</dbReference>
<dbReference type="Pfam" id="PF12458">
    <property type="entry name" value="DUF3686"/>
    <property type="match status" value="1"/>
</dbReference>
<dbReference type="BioCyc" id="PAER208963:G1G74-1333-MONOMER"/>
<dbReference type="InterPro" id="IPR020958">
    <property type="entry name" value="DUF3686"/>
</dbReference>
<dbReference type="Proteomes" id="UP000000653">
    <property type="component" value="Chromosome"/>
</dbReference>
<dbReference type="Pfam" id="PF25472">
    <property type="entry name" value="DUF7902"/>
    <property type="match status" value="1"/>
</dbReference>
<gene>
    <name evidence="5" type="ordered locus">PA14_16190</name>
</gene>
<evidence type="ECO:0000259" key="2">
    <source>
        <dbReference type="Pfam" id="PF07728"/>
    </source>
</evidence>
<feature type="coiled-coil region" evidence="1">
    <location>
        <begin position="775"/>
        <end position="861"/>
    </location>
</feature>
<dbReference type="InterPro" id="IPR027417">
    <property type="entry name" value="P-loop_NTPase"/>
</dbReference>
<dbReference type="SUPFAM" id="SSF52540">
    <property type="entry name" value="P-loop containing nucleoside triphosphate hydrolases"/>
    <property type="match status" value="1"/>
</dbReference>
<evidence type="ECO:0000313" key="5">
    <source>
        <dbReference type="EMBL" id="ABJ12961.1"/>
    </source>
</evidence>
<evidence type="ECO:0000256" key="1">
    <source>
        <dbReference type="SAM" id="Coils"/>
    </source>
</evidence>
<name>A0A0H2ZEZ3_PSEAB</name>
<dbReference type="InterPro" id="IPR011704">
    <property type="entry name" value="ATPase_dyneun-rel_AAA"/>
</dbReference>
<evidence type="ECO:0000313" key="6">
    <source>
        <dbReference type="Proteomes" id="UP000000653"/>
    </source>
</evidence>
<accession>A0A0H2ZEZ3</accession>
<dbReference type="GO" id="GO:0005524">
    <property type="term" value="F:ATP binding"/>
    <property type="evidence" value="ECO:0007669"/>
    <property type="project" value="InterPro"/>
</dbReference>
<keyword evidence="1" id="KW-0175">Coiled coil</keyword>